<dbReference type="EMBL" id="KZ857655">
    <property type="protein sequence ID" value="RDX39758.1"/>
    <property type="molecule type" value="Genomic_DNA"/>
</dbReference>
<sequence length="126" mass="14364">MFRLTVSGALDNVAVDTYINGLPAEVLVAIFKFTLATEARDPSFQLVGREGQRVETSQLLELTHVCRRWRIVAVGQARLWTHCDDRHLEQLETFARRSKMVPLSLFLTHNLTSMRGILHSYATRPV</sequence>
<organism evidence="2 3">
    <name type="scientific">Lentinus brumalis</name>
    <dbReference type="NCBI Taxonomy" id="2498619"/>
    <lineage>
        <taxon>Eukaryota</taxon>
        <taxon>Fungi</taxon>
        <taxon>Dikarya</taxon>
        <taxon>Basidiomycota</taxon>
        <taxon>Agaricomycotina</taxon>
        <taxon>Agaricomycetes</taxon>
        <taxon>Polyporales</taxon>
        <taxon>Polyporaceae</taxon>
        <taxon>Lentinus</taxon>
    </lineage>
</organism>
<dbReference type="Proteomes" id="UP000256964">
    <property type="component" value="Unassembled WGS sequence"/>
</dbReference>
<dbReference type="InterPro" id="IPR036047">
    <property type="entry name" value="F-box-like_dom_sf"/>
</dbReference>
<dbReference type="OrthoDB" id="2800666at2759"/>
<dbReference type="AlphaFoldDB" id="A0A371CHJ8"/>
<reference evidence="2 3" key="1">
    <citation type="journal article" date="2018" name="Biotechnol. Biofuels">
        <title>Integrative visual omics of the white-rot fungus Polyporus brumalis exposes the biotechnological potential of its oxidative enzymes for delignifying raw plant biomass.</title>
        <authorList>
            <person name="Miyauchi S."/>
            <person name="Rancon A."/>
            <person name="Drula E."/>
            <person name="Hage H."/>
            <person name="Chaduli D."/>
            <person name="Favel A."/>
            <person name="Grisel S."/>
            <person name="Henrissat B."/>
            <person name="Herpoel-Gimbert I."/>
            <person name="Ruiz-Duenas F.J."/>
            <person name="Chevret D."/>
            <person name="Hainaut M."/>
            <person name="Lin J."/>
            <person name="Wang M."/>
            <person name="Pangilinan J."/>
            <person name="Lipzen A."/>
            <person name="Lesage-Meessen L."/>
            <person name="Navarro D."/>
            <person name="Riley R."/>
            <person name="Grigoriev I.V."/>
            <person name="Zhou S."/>
            <person name="Raouche S."/>
            <person name="Rosso M.N."/>
        </authorList>
    </citation>
    <scope>NUCLEOTIDE SEQUENCE [LARGE SCALE GENOMIC DNA]</scope>
    <source>
        <strain evidence="2 3">BRFM 1820</strain>
    </source>
</reference>
<protein>
    <recommendedName>
        <fullName evidence="1">F-box domain-containing protein</fullName>
    </recommendedName>
</protein>
<proteinExistence type="predicted"/>
<gene>
    <name evidence="2" type="ORF">OH76DRAFT_538969</name>
</gene>
<evidence type="ECO:0000259" key="1">
    <source>
        <dbReference type="Pfam" id="PF12937"/>
    </source>
</evidence>
<feature type="domain" description="F-box" evidence="1">
    <location>
        <begin position="19"/>
        <end position="83"/>
    </location>
</feature>
<dbReference type="Pfam" id="PF12937">
    <property type="entry name" value="F-box-like"/>
    <property type="match status" value="1"/>
</dbReference>
<keyword evidence="3" id="KW-1185">Reference proteome</keyword>
<evidence type="ECO:0000313" key="3">
    <source>
        <dbReference type="Proteomes" id="UP000256964"/>
    </source>
</evidence>
<accession>A0A371CHJ8</accession>
<dbReference type="SUPFAM" id="SSF81383">
    <property type="entry name" value="F-box domain"/>
    <property type="match status" value="1"/>
</dbReference>
<dbReference type="Gene3D" id="1.20.1280.50">
    <property type="match status" value="1"/>
</dbReference>
<name>A0A371CHJ8_9APHY</name>
<evidence type="ECO:0000313" key="2">
    <source>
        <dbReference type="EMBL" id="RDX39758.1"/>
    </source>
</evidence>
<dbReference type="InterPro" id="IPR001810">
    <property type="entry name" value="F-box_dom"/>
</dbReference>